<dbReference type="InterPro" id="IPR002731">
    <property type="entry name" value="ATPase_BadF"/>
</dbReference>
<reference evidence="2" key="1">
    <citation type="submission" date="2021-11" db="EMBL/GenBank/DDBJ databases">
        <title>Genome sequence.</title>
        <authorList>
            <person name="Sun Q."/>
        </authorList>
    </citation>
    <scope>NUCLEOTIDE SEQUENCE</scope>
    <source>
        <strain evidence="2">JC732</strain>
    </source>
</reference>
<protein>
    <recommendedName>
        <fullName evidence="1">ATPase BadF/BadG/BcrA/BcrD type domain-containing protein</fullName>
    </recommendedName>
</protein>
<name>A0A9X1MJS7_9BACT</name>
<feature type="domain" description="ATPase BadF/BadG/BcrA/BcrD type" evidence="1">
    <location>
        <begin position="15"/>
        <end position="285"/>
    </location>
</feature>
<gene>
    <name evidence="2" type="ORF">LOC68_06680</name>
</gene>
<evidence type="ECO:0000313" key="3">
    <source>
        <dbReference type="Proteomes" id="UP001139103"/>
    </source>
</evidence>
<dbReference type="SUPFAM" id="SSF53067">
    <property type="entry name" value="Actin-like ATPase domain"/>
    <property type="match status" value="2"/>
</dbReference>
<dbReference type="InterPro" id="IPR043129">
    <property type="entry name" value="ATPase_NBD"/>
</dbReference>
<evidence type="ECO:0000313" key="2">
    <source>
        <dbReference type="EMBL" id="MCC9628074.1"/>
    </source>
</evidence>
<dbReference type="RefSeq" id="WP_230217009.1">
    <property type="nucleotide sequence ID" value="NZ_JAJKFT010000004.1"/>
</dbReference>
<dbReference type="CDD" id="cd24007">
    <property type="entry name" value="ASKHA_NBD_eukNAGK-like"/>
    <property type="match status" value="1"/>
</dbReference>
<dbReference type="EMBL" id="JAJKFT010000004">
    <property type="protein sequence ID" value="MCC9628074.1"/>
    <property type="molecule type" value="Genomic_DNA"/>
</dbReference>
<organism evidence="2 3">
    <name type="scientific">Blastopirellula sediminis</name>
    <dbReference type="NCBI Taxonomy" id="2894196"/>
    <lineage>
        <taxon>Bacteria</taxon>
        <taxon>Pseudomonadati</taxon>
        <taxon>Planctomycetota</taxon>
        <taxon>Planctomycetia</taxon>
        <taxon>Pirellulales</taxon>
        <taxon>Pirellulaceae</taxon>
        <taxon>Blastopirellula</taxon>
    </lineage>
</organism>
<dbReference type="InterPro" id="IPR052519">
    <property type="entry name" value="Euk-type_GlcNAc_Kinase"/>
</dbReference>
<keyword evidence="3" id="KW-1185">Reference proteome</keyword>
<dbReference type="AlphaFoldDB" id="A0A9X1MJS7"/>
<dbReference type="PANTHER" id="PTHR43190:SF3">
    <property type="entry name" value="N-ACETYL-D-GLUCOSAMINE KINASE"/>
    <property type="match status" value="1"/>
</dbReference>
<dbReference type="Gene3D" id="3.30.420.40">
    <property type="match status" value="2"/>
</dbReference>
<comment type="caution">
    <text evidence="2">The sequence shown here is derived from an EMBL/GenBank/DDBJ whole genome shotgun (WGS) entry which is preliminary data.</text>
</comment>
<sequence length="332" mass="34511">MSESESAAGQRDLFLGVDGGGTKTSCYVGAAGPSGQIHILGRGASTGSNPRTAGIDNAVAAILESVQRAKEDAGFADSPCQRGLFAIAGTLDLTFRRELAARLAAAQIANRCDVVPDLVPLLGSETGSTIAIGIIAGTGSVGIGRDAAGQIAILGGWGPLLGDEGSGFEIGKHALRNAAGSLELGAGIDSLTEIVCDQLRVQTAEEIRALLAANADQRGLIASLAKCVIEAAASGEPVAGMIVDQAIDSLATLVENLRQRVQSYDAKLDESPLPLTLSGSLFQSSIYFREKFERRLCDWGIVVAIRILEDPTFACLELAARGEFTGELRFLR</sequence>
<proteinExistence type="predicted"/>
<dbReference type="PANTHER" id="PTHR43190">
    <property type="entry name" value="N-ACETYL-D-GLUCOSAMINE KINASE"/>
    <property type="match status" value="1"/>
</dbReference>
<dbReference type="Pfam" id="PF01869">
    <property type="entry name" value="BcrAD_BadFG"/>
    <property type="match status" value="1"/>
</dbReference>
<evidence type="ECO:0000259" key="1">
    <source>
        <dbReference type="Pfam" id="PF01869"/>
    </source>
</evidence>
<accession>A0A9X1MJS7</accession>
<dbReference type="Proteomes" id="UP001139103">
    <property type="component" value="Unassembled WGS sequence"/>
</dbReference>